<evidence type="ECO:0000313" key="10">
    <source>
        <dbReference type="Proteomes" id="UP000176260"/>
    </source>
</evidence>
<dbReference type="AlphaFoldDB" id="A0A1G1XLZ5"/>
<evidence type="ECO:0000256" key="6">
    <source>
        <dbReference type="ARBA" id="ARBA00023136"/>
    </source>
</evidence>
<keyword evidence="5 7" id="KW-1133">Transmembrane helix</keyword>
<keyword evidence="4 7" id="KW-0812">Transmembrane</keyword>
<dbReference type="GO" id="GO:0005886">
    <property type="term" value="C:plasma membrane"/>
    <property type="evidence" value="ECO:0007669"/>
    <property type="project" value="UniProtKB-SubCell"/>
</dbReference>
<feature type="transmembrane region" description="Helical" evidence="7">
    <location>
        <begin position="78"/>
        <end position="95"/>
    </location>
</feature>
<feature type="domain" description="MgtC/SapB/SrpB/YhiD N-terminal" evidence="8">
    <location>
        <begin position="1"/>
        <end position="123"/>
    </location>
</feature>
<dbReference type="PANTHER" id="PTHR33778:SF1">
    <property type="entry name" value="MAGNESIUM TRANSPORTER YHID-RELATED"/>
    <property type="match status" value="1"/>
</dbReference>
<feature type="non-terminal residue" evidence="9">
    <location>
        <position position="1"/>
    </location>
</feature>
<comment type="caution">
    <text evidence="9">The sequence shown here is derived from an EMBL/GenBank/DDBJ whole genome shotgun (WGS) entry which is preliminary data.</text>
</comment>
<keyword evidence="6 7" id="KW-0472">Membrane</keyword>
<dbReference type="Pfam" id="PF02308">
    <property type="entry name" value="MgtC"/>
    <property type="match status" value="1"/>
</dbReference>
<evidence type="ECO:0000256" key="4">
    <source>
        <dbReference type="ARBA" id="ARBA00022692"/>
    </source>
</evidence>
<comment type="subcellular location">
    <subcellularLocation>
        <location evidence="1">Cell membrane</location>
        <topology evidence="1">Multi-pass membrane protein</topology>
    </subcellularLocation>
</comment>
<dbReference type="PRINTS" id="PR01837">
    <property type="entry name" value="MGTCSAPBPROT"/>
</dbReference>
<dbReference type="EMBL" id="MHIA01000034">
    <property type="protein sequence ID" value="OGY41103.1"/>
    <property type="molecule type" value="Genomic_DNA"/>
</dbReference>
<feature type="transmembrane region" description="Helical" evidence="7">
    <location>
        <begin position="24"/>
        <end position="47"/>
    </location>
</feature>
<reference evidence="9 10" key="1">
    <citation type="journal article" date="2016" name="Nat. Commun.">
        <title>Thousands of microbial genomes shed light on interconnected biogeochemical processes in an aquifer system.</title>
        <authorList>
            <person name="Anantharaman K."/>
            <person name="Brown C.T."/>
            <person name="Hug L.A."/>
            <person name="Sharon I."/>
            <person name="Castelle C.J."/>
            <person name="Probst A.J."/>
            <person name="Thomas B.C."/>
            <person name="Singh A."/>
            <person name="Wilkins M.J."/>
            <person name="Karaoz U."/>
            <person name="Brodie E.L."/>
            <person name="Williams K.H."/>
            <person name="Hubbard S.S."/>
            <person name="Banfield J.F."/>
        </authorList>
    </citation>
    <scope>NUCLEOTIDE SEQUENCE [LARGE SCALE GENOMIC DNA]</scope>
</reference>
<dbReference type="PANTHER" id="PTHR33778">
    <property type="entry name" value="PROTEIN MGTC"/>
    <property type="match status" value="1"/>
</dbReference>
<gene>
    <name evidence="9" type="ORF">A2Y67_01140</name>
</gene>
<evidence type="ECO:0000256" key="5">
    <source>
        <dbReference type="ARBA" id="ARBA00022989"/>
    </source>
</evidence>
<evidence type="ECO:0000256" key="2">
    <source>
        <dbReference type="ARBA" id="ARBA00009298"/>
    </source>
</evidence>
<evidence type="ECO:0000313" key="9">
    <source>
        <dbReference type="EMBL" id="OGY41103.1"/>
    </source>
</evidence>
<protein>
    <recommendedName>
        <fullName evidence="8">MgtC/SapB/SrpB/YhiD N-terminal domain-containing protein</fullName>
    </recommendedName>
</protein>
<sequence length="139" mass="15030">AILLGGIIGIERERMGKPAGSRTYALIALASTLFTVLSVEGFGAMANSDPSRIAGQILVGLGFIGAGIIIFHRQNEQIEGLTTAAALWATAAVGMAIGINWYFVAVVASIFIFLILFIVRKVEFNKKKKNTLWDLFEKK</sequence>
<evidence type="ECO:0000256" key="3">
    <source>
        <dbReference type="ARBA" id="ARBA00022475"/>
    </source>
</evidence>
<organism evidence="9 10">
    <name type="scientific">Candidatus Buchananbacteria bacterium RBG_13_39_9</name>
    <dbReference type="NCBI Taxonomy" id="1797531"/>
    <lineage>
        <taxon>Bacteria</taxon>
        <taxon>Candidatus Buchananiibacteriota</taxon>
    </lineage>
</organism>
<dbReference type="InterPro" id="IPR049177">
    <property type="entry name" value="MgtC_SapB_SrpB_YhiD_N"/>
</dbReference>
<evidence type="ECO:0000259" key="8">
    <source>
        <dbReference type="Pfam" id="PF02308"/>
    </source>
</evidence>
<dbReference type="InterPro" id="IPR003416">
    <property type="entry name" value="MgtC/SapB/SrpB/YhiD_fam"/>
</dbReference>
<feature type="transmembrane region" description="Helical" evidence="7">
    <location>
        <begin position="101"/>
        <end position="119"/>
    </location>
</feature>
<keyword evidence="3" id="KW-1003">Cell membrane</keyword>
<evidence type="ECO:0000256" key="7">
    <source>
        <dbReference type="SAM" id="Phobius"/>
    </source>
</evidence>
<proteinExistence type="inferred from homology"/>
<comment type="similarity">
    <text evidence="2">Belongs to the MgtC/SapB family.</text>
</comment>
<feature type="transmembrane region" description="Helical" evidence="7">
    <location>
        <begin position="53"/>
        <end position="71"/>
    </location>
</feature>
<evidence type="ECO:0000256" key="1">
    <source>
        <dbReference type="ARBA" id="ARBA00004651"/>
    </source>
</evidence>
<dbReference type="Proteomes" id="UP000176260">
    <property type="component" value="Unassembled WGS sequence"/>
</dbReference>
<name>A0A1G1XLZ5_9BACT</name>
<accession>A0A1G1XLZ5</accession>